<feature type="region of interest" description="Disordered" evidence="1">
    <location>
        <begin position="213"/>
        <end position="237"/>
    </location>
</feature>
<accession>A0A5C6E556</accession>
<feature type="compositionally biased region" description="Acidic residues" evidence="1">
    <location>
        <begin position="225"/>
        <end position="237"/>
    </location>
</feature>
<dbReference type="AlphaFoldDB" id="A0A5C6E556"/>
<feature type="region of interest" description="Disordered" evidence="1">
    <location>
        <begin position="78"/>
        <end position="116"/>
    </location>
</feature>
<feature type="compositionally biased region" description="Polar residues" evidence="1">
    <location>
        <begin position="214"/>
        <end position="223"/>
    </location>
</feature>
<evidence type="ECO:0000256" key="2">
    <source>
        <dbReference type="SAM" id="Phobius"/>
    </source>
</evidence>
<evidence type="ECO:0000313" key="4">
    <source>
        <dbReference type="Proteomes" id="UP000319143"/>
    </source>
</evidence>
<dbReference type="Proteomes" id="UP000319143">
    <property type="component" value="Unassembled WGS sequence"/>
</dbReference>
<feature type="region of interest" description="Disordered" evidence="1">
    <location>
        <begin position="409"/>
        <end position="431"/>
    </location>
</feature>
<feature type="transmembrane region" description="Helical" evidence="2">
    <location>
        <begin position="540"/>
        <end position="560"/>
    </location>
</feature>
<dbReference type="OrthoDB" id="283946at2"/>
<sequence length="586" mass="58644">MADYLSLEDAAKKLGIPTDRLVELRSQGQVRGFRDGASWKFPANEVERLADDLLDSLGGSGDLVGDLGADSSLALGSGSKVIGGDEPADEGGSDVEIGNEPTGKGSGGSDVNLVAGGGDEGSDVALVASDSDLGLDFDEDRNLVEIDSKELQLEDAAINHDSAMIDLAIEPNAGSTGPVTDEELKKLTGDKSVDEAAEGSDVSLDNVLEEAATGSKSGLSFSGISEEDSDDMVIGDEDEDDSMDVLADEVVAGSGKADSNASASGISSLELMDELDAPINVADGAASVDVLSELDLLGAEQDGSGLITGDSENLLASSGLGSSLGLGALSSGVSGLGGGSDDALATGDDDDLLISDDDDDLVISSAESDLSVAGDSGINLMSPSDSGLSLESEPLDLAGSSISALDLGAEVGDGSGSGSSGSGLSGSGSSVDFQADEEFQLSPSGIGLEAEIESGSQVIEVEDSEAIGEPVEIGADAFGDEASALDGDVFEADAAMVDDGGFGDEAGAMGIESTSSRAKVGGGPGGTLGYEVPFTTMQCVTLVMIIGVMSIGGMLMTDLVRNMWTYTEPSAPVSSLTDSLISLMGW</sequence>
<reference evidence="3 4" key="1">
    <citation type="submission" date="2019-02" db="EMBL/GenBank/DDBJ databases">
        <title>Deep-cultivation of Planctomycetes and their phenomic and genomic characterization uncovers novel biology.</title>
        <authorList>
            <person name="Wiegand S."/>
            <person name="Jogler M."/>
            <person name="Boedeker C."/>
            <person name="Pinto D."/>
            <person name="Vollmers J."/>
            <person name="Rivas-Marin E."/>
            <person name="Kohn T."/>
            <person name="Peeters S.H."/>
            <person name="Heuer A."/>
            <person name="Rast P."/>
            <person name="Oberbeckmann S."/>
            <person name="Bunk B."/>
            <person name="Jeske O."/>
            <person name="Meyerdierks A."/>
            <person name="Storesund J.E."/>
            <person name="Kallscheuer N."/>
            <person name="Luecker S."/>
            <person name="Lage O.M."/>
            <person name="Pohl T."/>
            <person name="Merkel B.J."/>
            <person name="Hornburger P."/>
            <person name="Mueller R.-W."/>
            <person name="Bruemmer F."/>
            <person name="Labrenz M."/>
            <person name="Spormann A.M."/>
            <person name="Op Den Camp H."/>
            <person name="Overmann J."/>
            <person name="Amann R."/>
            <person name="Jetten M.S.M."/>
            <person name="Mascher T."/>
            <person name="Medema M.H."/>
            <person name="Devos D.P."/>
            <person name="Kaster A.-K."/>
            <person name="Ovreas L."/>
            <person name="Rohde M."/>
            <person name="Galperin M.Y."/>
            <person name="Jogler C."/>
        </authorList>
    </citation>
    <scope>NUCLEOTIDE SEQUENCE [LARGE SCALE GENOMIC DNA]</scope>
    <source>
        <strain evidence="3 4">Poly41</strain>
    </source>
</reference>
<protein>
    <submittedName>
        <fullName evidence="3">Helix-turn-helix domain protein</fullName>
    </submittedName>
</protein>
<dbReference type="EMBL" id="SJPV01000001">
    <property type="protein sequence ID" value="TWU42289.1"/>
    <property type="molecule type" value="Genomic_DNA"/>
</dbReference>
<comment type="caution">
    <text evidence="3">The sequence shown here is derived from an EMBL/GenBank/DDBJ whole genome shotgun (WGS) entry which is preliminary data.</text>
</comment>
<dbReference type="RefSeq" id="WP_146524378.1">
    <property type="nucleotide sequence ID" value="NZ_SJPV01000001.1"/>
</dbReference>
<keyword evidence="2" id="KW-0472">Membrane</keyword>
<keyword evidence="2" id="KW-1133">Transmembrane helix</keyword>
<keyword evidence="2" id="KW-0812">Transmembrane</keyword>
<evidence type="ECO:0000256" key="1">
    <source>
        <dbReference type="SAM" id="MobiDB-lite"/>
    </source>
</evidence>
<gene>
    <name evidence="3" type="ORF">Poly41_05850</name>
</gene>
<feature type="compositionally biased region" description="Gly residues" evidence="1">
    <location>
        <begin position="411"/>
        <end position="426"/>
    </location>
</feature>
<keyword evidence="4" id="KW-1185">Reference proteome</keyword>
<evidence type="ECO:0000313" key="3">
    <source>
        <dbReference type="EMBL" id="TWU42289.1"/>
    </source>
</evidence>
<proteinExistence type="predicted"/>
<name>A0A5C6E556_9BACT</name>
<organism evidence="3 4">
    <name type="scientific">Novipirellula artificiosorum</name>
    <dbReference type="NCBI Taxonomy" id="2528016"/>
    <lineage>
        <taxon>Bacteria</taxon>
        <taxon>Pseudomonadati</taxon>
        <taxon>Planctomycetota</taxon>
        <taxon>Planctomycetia</taxon>
        <taxon>Pirellulales</taxon>
        <taxon>Pirellulaceae</taxon>
        <taxon>Novipirellula</taxon>
    </lineage>
</organism>